<dbReference type="InterPro" id="IPR002933">
    <property type="entry name" value="Peptidase_M20"/>
</dbReference>
<gene>
    <name evidence="4" type="ordered locus">Desti_1115</name>
</gene>
<sequence>MDFQEIARKIDGLSSECTEFLVRICSIPALGPDNNGTGEMAKYQVVKDAVTALNPDLIEEIHAPDERVPDGVRPNLLAVFHGRDNARTLWILSHIDVVPPGEQRLWEHDPFKPEVRDGFISGRGVEDNGQAVVASIFAARAVKETVGFGMNVGLALVSDEETGSLYGLDYILHQRPDLFKPEDLILVPDAGNADGDVIEIAEKHLLHVKFTIKGLQGHASRPDKCRNTLRAAAHFVVELDELLHSKFNSKNTFFNPPESTFEPTRKEANVPNVNTIPGEDVLFFDCRILPDLDPRQVLDEMELVAESVQERFGVQIAVDEFLRSDSPNPTPADAPVVFALAQAVQEIYGVQPRPHGIGGQTVATFFRKRGLYAAVWEKILQMAHAPNERVSVENLIGNTKVFARMMV</sequence>
<dbReference type="Pfam" id="PF01546">
    <property type="entry name" value="Peptidase_M20"/>
    <property type="match status" value="1"/>
</dbReference>
<dbReference type="InterPro" id="IPR011650">
    <property type="entry name" value="Peptidase_M20_dimer"/>
</dbReference>
<dbReference type="InterPro" id="IPR050072">
    <property type="entry name" value="Peptidase_M20A"/>
</dbReference>
<dbReference type="Proteomes" id="UP000006055">
    <property type="component" value="Chromosome"/>
</dbReference>
<dbReference type="GO" id="GO:0016787">
    <property type="term" value="F:hydrolase activity"/>
    <property type="evidence" value="ECO:0007669"/>
    <property type="project" value="UniProtKB-KW"/>
</dbReference>
<name>I4C2N8_DESTA</name>
<dbReference type="STRING" id="706587.Desti_1115"/>
<dbReference type="OrthoDB" id="5443984at2"/>
<accession>I4C2N8</accession>
<dbReference type="SUPFAM" id="SSF55031">
    <property type="entry name" value="Bacterial exopeptidase dimerisation domain"/>
    <property type="match status" value="1"/>
</dbReference>
<dbReference type="Gene3D" id="3.40.630.10">
    <property type="entry name" value="Zn peptidases"/>
    <property type="match status" value="1"/>
</dbReference>
<dbReference type="Pfam" id="PF07687">
    <property type="entry name" value="M20_dimer"/>
    <property type="match status" value="1"/>
</dbReference>
<feature type="domain" description="Peptidase M20 dimerisation" evidence="3">
    <location>
        <begin position="200"/>
        <end position="308"/>
    </location>
</feature>
<evidence type="ECO:0000313" key="5">
    <source>
        <dbReference type="Proteomes" id="UP000006055"/>
    </source>
</evidence>
<dbReference type="InterPro" id="IPR036264">
    <property type="entry name" value="Bact_exopeptidase_dim_dom"/>
</dbReference>
<dbReference type="eggNOG" id="COG0624">
    <property type="taxonomic scope" value="Bacteria"/>
</dbReference>
<evidence type="ECO:0000256" key="1">
    <source>
        <dbReference type="ARBA" id="ARBA00022723"/>
    </source>
</evidence>
<dbReference type="GO" id="GO:0046872">
    <property type="term" value="F:metal ion binding"/>
    <property type="evidence" value="ECO:0007669"/>
    <property type="project" value="UniProtKB-KW"/>
</dbReference>
<proteinExistence type="predicted"/>
<keyword evidence="2" id="KW-0378">Hydrolase</keyword>
<dbReference type="NCBIfam" id="NF010589">
    <property type="entry name" value="PRK13983.1"/>
    <property type="match status" value="1"/>
</dbReference>
<evidence type="ECO:0000256" key="2">
    <source>
        <dbReference type="ARBA" id="ARBA00022801"/>
    </source>
</evidence>
<organism evidence="4 5">
    <name type="scientific">Desulfomonile tiedjei (strain ATCC 49306 / DSM 6799 / DCB-1)</name>
    <dbReference type="NCBI Taxonomy" id="706587"/>
    <lineage>
        <taxon>Bacteria</taxon>
        <taxon>Pseudomonadati</taxon>
        <taxon>Thermodesulfobacteriota</taxon>
        <taxon>Desulfomonilia</taxon>
        <taxon>Desulfomonilales</taxon>
        <taxon>Desulfomonilaceae</taxon>
        <taxon>Desulfomonile</taxon>
    </lineage>
</organism>
<dbReference type="KEGG" id="dti:Desti_1115"/>
<reference evidence="5" key="1">
    <citation type="submission" date="2012-06" db="EMBL/GenBank/DDBJ databases">
        <title>Complete sequence of chromosome of Desulfomonile tiedjei DSM 6799.</title>
        <authorList>
            <person name="Lucas S."/>
            <person name="Copeland A."/>
            <person name="Lapidus A."/>
            <person name="Glavina del Rio T."/>
            <person name="Dalin E."/>
            <person name="Tice H."/>
            <person name="Bruce D."/>
            <person name="Goodwin L."/>
            <person name="Pitluck S."/>
            <person name="Peters L."/>
            <person name="Ovchinnikova G."/>
            <person name="Zeytun A."/>
            <person name="Lu M."/>
            <person name="Kyrpides N."/>
            <person name="Mavromatis K."/>
            <person name="Ivanova N."/>
            <person name="Brettin T."/>
            <person name="Detter J.C."/>
            <person name="Han C."/>
            <person name="Larimer F."/>
            <person name="Land M."/>
            <person name="Hauser L."/>
            <person name="Markowitz V."/>
            <person name="Cheng J.-F."/>
            <person name="Hugenholtz P."/>
            <person name="Woyke T."/>
            <person name="Wu D."/>
            <person name="Spring S."/>
            <person name="Schroeder M."/>
            <person name="Brambilla E."/>
            <person name="Klenk H.-P."/>
            <person name="Eisen J.A."/>
        </authorList>
    </citation>
    <scope>NUCLEOTIDE SEQUENCE [LARGE SCALE GENOMIC DNA]</scope>
    <source>
        <strain evidence="5">ATCC 49306 / DSM 6799 / DCB-1</strain>
    </source>
</reference>
<dbReference type="AlphaFoldDB" id="I4C2N8"/>
<keyword evidence="5" id="KW-1185">Reference proteome</keyword>
<dbReference type="SUPFAM" id="SSF53187">
    <property type="entry name" value="Zn-dependent exopeptidases"/>
    <property type="match status" value="1"/>
</dbReference>
<dbReference type="PANTHER" id="PTHR43808:SF32">
    <property type="entry name" value="ARGE_DAPE-RELATED DEACYLASE"/>
    <property type="match status" value="1"/>
</dbReference>
<evidence type="ECO:0000259" key="3">
    <source>
        <dbReference type="Pfam" id="PF07687"/>
    </source>
</evidence>
<keyword evidence="1" id="KW-0479">Metal-binding</keyword>
<dbReference type="EMBL" id="CP003360">
    <property type="protein sequence ID" value="AFM23829.1"/>
    <property type="molecule type" value="Genomic_DNA"/>
</dbReference>
<dbReference type="Gene3D" id="3.30.70.360">
    <property type="match status" value="1"/>
</dbReference>
<dbReference type="HOGENOM" id="CLU_021802_2_2_7"/>
<protein>
    <submittedName>
        <fullName evidence="4">Acetylornithine deacetylase/succinyldiaminopimelate desuccinylase-like deacylase</fullName>
    </submittedName>
</protein>
<dbReference type="PANTHER" id="PTHR43808">
    <property type="entry name" value="ACETYLORNITHINE DEACETYLASE"/>
    <property type="match status" value="1"/>
</dbReference>
<evidence type="ECO:0000313" key="4">
    <source>
        <dbReference type="EMBL" id="AFM23829.1"/>
    </source>
</evidence>